<dbReference type="GO" id="GO:0004941">
    <property type="term" value="F:beta2-adrenergic receptor activity"/>
    <property type="evidence" value="ECO:0007669"/>
    <property type="project" value="TreeGrafter"/>
</dbReference>
<keyword evidence="10 14" id="KW-0675">Receptor</keyword>
<evidence type="ECO:0000256" key="13">
    <source>
        <dbReference type="ARBA" id="ARBA00030379"/>
    </source>
</evidence>
<dbReference type="SMART" id="SM01381">
    <property type="entry name" value="7TM_GPCR_Srsx"/>
    <property type="match status" value="1"/>
</dbReference>
<dbReference type="InterPro" id="IPR000276">
    <property type="entry name" value="GPCR_Rhodpsn"/>
</dbReference>
<evidence type="ECO:0000256" key="10">
    <source>
        <dbReference type="ARBA" id="ARBA00023170"/>
    </source>
</evidence>
<keyword evidence="9" id="KW-1015">Disulfide bond</keyword>
<evidence type="ECO:0000256" key="5">
    <source>
        <dbReference type="ARBA" id="ARBA00022989"/>
    </source>
</evidence>
<accession>A0AAV6G8R0</accession>
<keyword evidence="11 14" id="KW-0807">Transducer</keyword>
<dbReference type="PRINTS" id="PR00237">
    <property type="entry name" value="GPCRRHODOPSN"/>
</dbReference>
<comment type="caution">
    <text evidence="18">The sequence shown here is derived from an EMBL/GenBank/DDBJ whole genome shotgun (WGS) entry which is preliminary data.</text>
</comment>
<evidence type="ECO:0000256" key="8">
    <source>
        <dbReference type="ARBA" id="ARBA00023139"/>
    </source>
</evidence>
<dbReference type="PRINTS" id="PR01103">
    <property type="entry name" value="ADRENERGICR"/>
</dbReference>
<feature type="region of interest" description="Disordered" evidence="15">
    <location>
        <begin position="331"/>
        <end position="357"/>
    </location>
</feature>
<dbReference type="SUPFAM" id="SSF81321">
    <property type="entry name" value="Family A G protein-coupled receptor-like"/>
    <property type="match status" value="1"/>
</dbReference>
<organism evidence="18 19">
    <name type="scientific">Alosa alosa</name>
    <name type="common">allis shad</name>
    <dbReference type="NCBI Taxonomy" id="278164"/>
    <lineage>
        <taxon>Eukaryota</taxon>
        <taxon>Metazoa</taxon>
        <taxon>Chordata</taxon>
        <taxon>Craniata</taxon>
        <taxon>Vertebrata</taxon>
        <taxon>Euteleostomi</taxon>
        <taxon>Actinopterygii</taxon>
        <taxon>Neopterygii</taxon>
        <taxon>Teleostei</taxon>
        <taxon>Clupei</taxon>
        <taxon>Clupeiformes</taxon>
        <taxon>Clupeoidei</taxon>
        <taxon>Clupeidae</taxon>
        <taxon>Alosa</taxon>
    </lineage>
</organism>
<keyword evidence="5 16" id="KW-1133">Transmembrane helix</keyword>
<keyword evidence="8" id="KW-0564">Palmitate</keyword>
<sequence length="406" mass="44670">MTMDNPMEMVNSSVGPPPEYSEAQVVLLAMVIGVLVVVIVVGNTLVIAAIARFPRLQTVTNVFVSSLACADLVMGVLVVPAGGGYILLGRWLLGNFLCAFWTATDVLCVTASIGTLCVIALDRYLAITSPLRYHSLLSKRRARLLATLVWGVAALISYPPIHLRWWLADDPEALRCLDDPACCDFQPSPLYALGSSLVSFYLPLGIMVYLYARVFQEARAQLRKIEQQERLPQHTHTHPSSHTHTHTPARRWRSRDHRALRTLGLIMGVFVLSWLPFFVLNVLAAFRPLPSPLPFRLLNWLGFANSAFNPFIYGRSPDFRHAFSQLLRLPGGGAHGQRAPPTHRHTHTYSFSGHSETAEGPDGVCEVGGEGCVLPESVCMSDTLRTQNGTHTDTNGNCSKDSMSVS</sequence>
<feature type="transmembrane region" description="Helical" evidence="16">
    <location>
        <begin position="25"/>
        <end position="50"/>
    </location>
</feature>
<keyword evidence="19" id="KW-1185">Reference proteome</keyword>
<dbReference type="PANTHER" id="PTHR24248">
    <property type="entry name" value="ADRENERGIC RECEPTOR-RELATED G-PROTEIN COUPLED RECEPTOR"/>
    <property type="match status" value="1"/>
</dbReference>
<feature type="compositionally biased region" description="Basic residues" evidence="15">
    <location>
        <begin position="233"/>
        <end position="253"/>
    </location>
</feature>
<comment type="subcellular location">
    <subcellularLocation>
        <location evidence="1">Cell membrane</location>
        <topology evidence="1">Multi-pass membrane protein</topology>
    </subcellularLocation>
</comment>
<dbReference type="AlphaFoldDB" id="A0AAV6G8R0"/>
<dbReference type="GO" id="GO:0002025">
    <property type="term" value="P:norepinephrine-epinephrine-mediated vasodilation involved in regulation of systemic arterial blood pressure"/>
    <property type="evidence" value="ECO:0007669"/>
    <property type="project" value="TreeGrafter"/>
</dbReference>
<dbReference type="InterPro" id="IPR017452">
    <property type="entry name" value="GPCR_Rhodpsn_7TM"/>
</dbReference>
<keyword evidence="3" id="KW-1003">Cell membrane</keyword>
<name>A0AAV6G8R0_9TELE</name>
<keyword evidence="6 14" id="KW-0297">G-protein coupled receptor</keyword>
<keyword evidence="12" id="KW-0449">Lipoprotein</keyword>
<evidence type="ECO:0000256" key="4">
    <source>
        <dbReference type="ARBA" id="ARBA00022692"/>
    </source>
</evidence>
<evidence type="ECO:0000256" key="14">
    <source>
        <dbReference type="RuleBase" id="RU000688"/>
    </source>
</evidence>
<dbReference type="Pfam" id="PF00001">
    <property type="entry name" value="7tm_1"/>
    <property type="match status" value="1"/>
</dbReference>
<evidence type="ECO:0000256" key="6">
    <source>
        <dbReference type="ARBA" id="ARBA00023040"/>
    </source>
</evidence>
<feature type="domain" description="G-protein coupled receptors family 1 profile" evidence="17">
    <location>
        <begin position="42"/>
        <end position="313"/>
    </location>
</feature>
<evidence type="ECO:0000256" key="9">
    <source>
        <dbReference type="ARBA" id="ARBA00023157"/>
    </source>
</evidence>
<evidence type="ECO:0000259" key="17">
    <source>
        <dbReference type="PROSITE" id="PS50262"/>
    </source>
</evidence>
<dbReference type="GO" id="GO:0043410">
    <property type="term" value="P:positive regulation of MAPK cascade"/>
    <property type="evidence" value="ECO:0007669"/>
    <property type="project" value="TreeGrafter"/>
</dbReference>
<evidence type="ECO:0000256" key="7">
    <source>
        <dbReference type="ARBA" id="ARBA00023136"/>
    </source>
</evidence>
<dbReference type="InterPro" id="IPR002233">
    <property type="entry name" value="ADR_fam"/>
</dbReference>
<evidence type="ECO:0000313" key="19">
    <source>
        <dbReference type="Proteomes" id="UP000823561"/>
    </source>
</evidence>
<evidence type="ECO:0000256" key="1">
    <source>
        <dbReference type="ARBA" id="ARBA00004651"/>
    </source>
</evidence>
<keyword evidence="7 16" id="KW-0472">Membrane</keyword>
<dbReference type="PROSITE" id="PS50262">
    <property type="entry name" value="G_PROTEIN_RECEP_F1_2"/>
    <property type="match status" value="1"/>
</dbReference>
<evidence type="ECO:0000256" key="12">
    <source>
        <dbReference type="ARBA" id="ARBA00023288"/>
    </source>
</evidence>
<dbReference type="Gene3D" id="1.20.1070.10">
    <property type="entry name" value="Rhodopsin 7-helix transmembrane proteins"/>
    <property type="match status" value="1"/>
</dbReference>
<feature type="region of interest" description="Disordered" evidence="15">
    <location>
        <begin position="230"/>
        <end position="253"/>
    </location>
</feature>
<evidence type="ECO:0000256" key="2">
    <source>
        <dbReference type="ARBA" id="ARBA00022188"/>
    </source>
</evidence>
<feature type="region of interest" description="Disordered" evidence="15">
    <location>
        <begin position="385"/>
        <end position="406"/>
    </location>
</feature>
<dbReference type="PANTHER" id="PTHR24248:SF21">
    <property type="entry name" value="BETA-2 ADRENERGIC RECEPTOR"/>
    <property type="match status" value="1"/>
</dbReference>
<feature type="transmembrane region" description="Helical" evidence="16">
    <location>
        <begin position="62"/>
        <end position="87"/>
    </location>
</feature>
<dbReference type="GO" id="GO:0051380">
    <property type="term" value="F:norepinephrine binding"/>
    <property type="evidence" value="ECO:0007669"/>
    <property type="project" value="TreeGrafter"/>
</dbReference>
<evidence type="ECO:0000256" key="11">
    <source>
        <dbReference type="ARBA" id="ARBA00023224"/>
    </source>
</evidence>
<dbReference type="GO" id="GO:0005886">
    <property type="term" value="C:plasma membrane"/>
    <property type="evidence" value="ECO:0007669"/>
    <property type="project" value="UniProtKB-SubCell"/>
</dbReference>
<feature type="transmembrane region" description="Helical" evidence="16">
    <location>
        <begin position="260"/>
        <end position="285"/>
    </location>
</feature>
<dbReference type="PROSITE" id="PS00237">
    <property type="entry name" value="G_PROTEIN_RECEP_F1_1"/>
    <property type="match status" value="1"/>
</dbReference>
<reference evidence="18" key="1">
    <citation type="submission" date="2020-10" db="EMBL/GenBank/DDBJ databases">
        <title>Chromosome-scale genome assembly of the Allis shad, Alosa alosa.</title>
        <authorList>
            <person name="Margot Z."/>
            <person name="Christophe K."/>
            <person name="Cabau C."/>
            <person name="Louis A."/>
            <person name="Berthelot C."/>
            <person name="Parey E."/>
            <person name="Roest Crollius H."/>
            <person name="Montfort J."/>
            <person name="Robinson-Rechavi M."/>
            <person name="Bucao C."/>
            <person name="Bouchez O."/>
            <person name="Gislard M."/>
            <person name="Lluch J."/>
            <person name="Milhes M."/>
            <person name="Lampietro C."/>
            <person name="Lopez Roques C."/>
            <person name="Donnadieu C."/>
            <person name="Braasch I."/>
            <person name="Desvignes T."/>
            <person name="Postlethwait J."/>
            <person name="Bobe J."/>
            <person name="Guiguen Y."/>
        </authorList>
    </citation>
    <scope>NUCLEOTIDE SEQUENCE</scope>
    <source>
        <strain evidence="18">M-15738</strain>
        <tissue evidence="18">Blood</tissue>
    </source>
</reference>
<proteinExistence type="inferred from homology"/>
<gene>
    <name evidence="18" type="ORF">AALO_G00190570</name>
</gene>
<evidence type="ECO:0000256" key="3">
    <source>
        <dbReference type="ARBA" id="ARBA00022475"/>
    </source>
</evidence>
<keyword evidence="4 14" id="KW-0812">Transmembrane</keyword>
<dbReference type="EMBL" id="JADWDJ010000014">
    <property type="protein sequence ID" value="KAG5270256.1"/>
    <property type="molecule type" value="Genomic_DNA"/>
</dbReference>
<evidence type="ECO:0000256" key="15">
    <source>
        <dbReference type="SAM" id="MobiDB-lite"/>
    </source>
</evidence>
<dbReference type="GO" id="GO:0071880">
    <property type="term" value="P:adenylate cyclase-activating adrenergic receptor signaling pathway"/>
    <property type="evidence" value="ECO:0007669"/>
    <property type="project" value="TreeGrafter"/>
</dbReference>
<feature type="transmembrane region" description="Helical" evidence="16">
    <location>
        <begin position="190"/>
        <end position="212"/>
    </location>
</feature>
<feature type="transmembrane region" description="Helical" evidence="16">
    <location>
        <begin position="142"/>
        <end position="161"/>
    </location>
</feature>
<evidence type="ECO:0000313" key="18">
    <source>
        <dbReference type="EMBL" id="KAG5270256.1"/>
    </source>
</evidence>
<evidence type="ECO:0000256" key="16">
    <source>
        <dbReference type="SAM" id="Phobius"/>
    </source>
</evidence>
<comment type="similarity">
    <text evidence="14">Belongs to the G-protein coupled receptor 1 family.</text>
</comment>
<dbReference type="Proteomes" id="UP000823561">
    <property type="component" value="Chromosome 14"/>
</dbReference>
<feature type="transmembrane region" description="Helical" evidence="16">
    <location>
        <begin position="99"/>
        <end position="121"/>
    </location>
</feature>
<protein>
    <recommendedName>
        <fullName evidence="2">Beta-2 adrenergic receptor</fullName>
    </recommendedName>
    <alternativeName>
        <fullName evidence="13">Beta-2 adrenoreceptor</fullName>
    </alternativeName>
</protein>